<evidence type="ECO:0000313" key="2">
    <source>
        <dbReference type="Proteomes" id="UP000297245"/>
    </source>
</evidence>
<gene>
    <name evidence="1" type="ORF">K435DRAFT_856899</name>
</gene>
<accession>A0A4S8M7N9</accession>
<dbReference type="AlphaFoldDB" id="A0A4S8M7N9"/>
<keyword evidence="2" id="KW-1185">Reference proteome</keyword>
<reference evidence="1 2" key="1">
    <citation type="journal article" date="2019" name="Nat. Ecol. Evol.">
        <title>Megaphylogeny resolves global patterns of mushroom evolution.</title>
        <authorList>
            <person name="Varga T."/>
            <person name="Krizsan K."/>
            <person name="Foldi C."/>
            <person name="Dima B."/>
            <person name="Sanchez-Garcia M."/>
            <person name="Sanchez-Ramirez S."/>
            <person name="Szollosi G.J."/>
            <person name="Szarkandi J.G."/>
            <person name="Papp V."/>
            <person name="Albert L."/>
            <person name="Andreopoulos W."/>
            <person name="Angelini C."/>
            <person name="Antonin V."/>
            <person name="Barry K.W."/>
            <person name="Bougher N.L."/>
            <person name="Buchanan P."/>
            <person name="Buyck B."/>
            <person name="Bense V."/>
            <person name="Catcheside P."/>
            <person name="Chovatia M."/>
            <person name="Cooper J."/>
            <person name="Damon W."/>
            <person name="Desjardin D."/>
            <person name="Finy P."/>
            <person name="Geml J."/>
            <person name="Haridas S."/>
            <person name="Hughes K."/>
            <person name="Justo A."/>
            <person name="Karasinski D."/>
            <person name="Kautmanova I."/>
            <person name="Kiss B."/>
            <person name="Kocsube S."/>
            <person name="Kotiranta H."/>
            <person name="LaButti K.M."/>
            <person name="Lechner B.E."/>
            <person name="Liimatainen K."/>
            <person name="Lipzen A."/>
            <person name="Lukacs Z."/>
            <person name="Mihaltcheva S."/>
            <person name="Morgado L.N."/>
            <person name="Niskanen T."/>
            <person name="Noordeloos M.E."/>
            <person name="Ohm R.A."/>
            <person name="Ortiz-Santana B."/>
            <person name="Ovrebo C."/>
            <person name="Racz N."/>
            <person name="Riley R."/>
            <person name="Savchenko A."/>
            <person name="Shiryaev A."/>
            <person name="Soop K."/>
            <person name="Spirin V."/>
            <person name="Szebenyi C."/>
            <person name="Tomsovsky M."/>
            <person name="Tulloss R.E."/>
            <person name="Uehling J."/>
            <person name="Grigoriev I.V."/>
            <person name="Vagvolgyi C."/>
            <person name="Papp T."/>
            <person name="Martin F.M."/>
            <person name="Miettinen O."/>
            <person name="Hibbett D.S."/>
            <person name="Nagy L.G."/>
        </authorList>
    </citation>
    <scope>NUCLEOTIDE SEQUENCE [LARGE SCALE GENOMIC DNA]</scope>
    <source>
        <strain evidence="1 2">CBS 962.96</strain>
    </source>
</reference>
<dbReference type="Proteomes" id="UP000297245">
    <property type="component" value="Unassembled WGS sequence"/>
</dbReference>
<dbReference type="OrthoDB" id="2976077at2759"/>
<proteinExistence type="predicted"/>
<sequence length="503" mass="57094">MSRSSLVTAVLFQPELFRLVVAYADIHDYLSWRYTCRAMHHACEDILHMDFRNEMCFWCPDRSAVSMLTKQMEQLETIVVGAAALALLRLHTPGPMSTLHLLCSWADMDQWTALATQFGWMQCARTSNEHLEVIRLISTKGTIITIQGVKSGSPIEFLTQAPESAHFTFVSSRGVFCGYPNLTLDNVTFPLRENAQGYHLGWDCLTSFRYDDILLTLRVDCFNLDRSWSDRQSLRIPWTQKDSLLPSHRLTNMSFLEICYLPNVLLRILERLPFRDWISVSNTCQAAHNDVQTCFECLFETRIADFVRYDDLHKFIGLLHYSDSVIVGSLPLAMLRLTPWAPGKELIVYSPLGTKGIWQRRFGWRLISELAVGEEGGIHTVQSYSFEETANIKLIYTAGPRVLGPLAKASETALFTFMSSTNICTAYPLLTLEHRTVCANISLDGYTAGAECLTRFTPIASLPEKYAGPRKWNDSQCLSFRYTPFTSDFVTMGGDDNWELTLG</sequence>
<protein>
    <recommendedName>
        <fullName evidence="3">F-box domain-containing protein</fullName>
    </recommendedName>
</protein>
<name>A0A4S8M7N9_DENBC</name>
<evidence type="ECO:0008006" key="3">
    <source>
        <dbReference type="Google" id="ProtNLM"/>
    </source>
</evidence>
<organism evidence="1 2">
    <name type="scientific">Dendrothele bispora (strain CBS 962.96)</name>
    <dbReference type="NCBI Taxonomy" id="1314807"/>
    <lineage>
        <taxon>Eukaryota</taxon>
        <taxon>Fungi</taxon>
        <taxon>Dikarya</taxon>
        <taxon>Basidiomycota</taxon>
        <taxon>Agaricomycotina</taxon>
        <taxon>Agaricomycetes</taxon>
        <taxon>Agaricomycetidae</taxon>
        <taxon>Agaricales</taxon>
        <taxon>Agaricales incertae sedis</taxon>
        <taxon>Dendrothele</taxon>
    </lineage>
</organism>
<dbReference type="EMBL" id="ML179141">
    <property type="protein sequence ID" value="THU98170.1"/>
    <property type="molecule type" value="Genomic_DNA"/>
</dbReference>
<evidence type="ECO:0000313" key="1">
    <source>
        <dbReference type="EMBL" id="THU98170.1"/>
    </source>
</evidence>